<evidence type="ECO:0000313" key="2">
    <source>
        <dbReference type="EMBL" id="VED10744.1"/>
    </source>
</evidence>
<dbReference type="Proteomes" id="UP000271797">
    <property type="component" value="Chromosome"/>
</dbReference>
<dbReference type="Pfam" id="PF06761">
    <property type="entry name" value="IcmF-related"/>
    <property type="match status" value="1"/>
</dbReference>
<evidence type="ECO:0000313" key="3">
    <source>
        <dbReference type="Proteomes" id="UP000271797"/>
    </source>
</evidence>
<evidence type="ECO:0000259" key="1">
    <source>
        <dbReference type="Pfam" id="PF06761"/>
    </source>
</evidence>
<name>A0A3S4NTA1_ECOLX</name>
<sequence>MMAQGTGMVVSFLANRSLVAEVQEQIRPAQNQQLSPAERLQALLNLQKSLARLQYREEHGAPWYLRAGMNQNADLLAVVMPLYAQNAHLLLRDAAAAHLEQQLRTFIRLPPDSRSGGKWQKPHMTSSDCI</sequence>
<accession>A0A3S4NTA1</accession>
<protein>
    <submittedName>
        <fullName evidence="2">Putative type VI secretion protein</fullName>
    </submittedName>
</protein>
<dbReference type="EMBL" id="LR134238">
    <property type="protein sequence ID" value="VED10744.1"/>
    <property type="molecule type" value="Genomic_DNA"/>
</dbReference>
<proteinExistence type="predicted"/>
<dbReference type="AlphaFoldDB" id="A0A3S4NTA1"/>
<feature type="domain" description="IcmF-related" evidence="1">
    <location>
        <begin position="40"/>
        <end position="105"/>
    </location>
</feature>
<gene>
    <name evidence="2" type="ORF">NCTC9044_02527</name>
</gene>
<organism evidence="2 3">
    <name type="scientific">Escherichia coli</name>
    <dbReference type="NCBI Taxonomy" id="562"/>
    <lineage>
        <taxon>Bacteria</taxon>
        <taxon>Pseudomonadati</taxon>
        <taxon>Pseudomonadota</taxon>
        <taxon>Gammaproteobacteria</taxon>
        <taxon>Enterobacterales</taxon>
        <taxon>Enterobacteriaceae</taxon>
        <taxon>Escherichia</taxon>
    </lineage>
</organism>
<reference evidence="2 3" key="1">
    <citation type="submission" date="2018-12" db="EMBL/GenBank/DDBJ databases">
        <authorList>
            <consortium name="Pathogen Informatics"/>
        </authorList>
    </citation>
    <scope>NUCLEOTIDE SEQUENCE [LARGE SCALE GENOMIC DNA]</scope>
    <source>
        <strain evidence="2 3">NCTC9044</strain>
    </source>
</reference>
<dbReference type="InterPro" id="IPR009612">
    <property type="entry name" value="IcmF-rel"/>
</dbReference>